<gene>
    <name evidence="2" type="ORF">A130_11035</name>
</gene>
<proteinExistence type="predicted"/>
<feature type="transmembrane region" description="Helical" evidence="1">
    <location>
        <begin position="7"/>
        <end position="28"/>
    </location>
</feature>
<reference evidence="2 3" key="1">
    <citation type="journal article" date="2012" name="Science">
        <title>Ecological populations of bacteria act as socially cohesive units of antibiotic production and resistance.</title>
        <authorList>
            <person name="Cordero O.X."/>
            <person name="Wildschutte H."/>
            <person name="Kirkup B."/>
            <person name="Proehl S."/>
            <person name="Ngo L."/>
            <person name="Hussain F."/>
            <person name="Le Roux F."/>
            <person name="Mincer T."/>
            <person name="Polz M.F."/>
        </authorList>
    </citation>
    <scope>NUCLEOTIDE SEQUENCE [LARGE SCALE GENOMIC DNA]</scope>
    <source>
        <strain evidence="2 3">FF-238</strain>
    </source>
</reference>
<dbReference type="AlphaFoldDB" id="A0A1E5D7F9"/>
<dbReference type="RefSeq" id="WP_017053701.1">
    <property type="nucleotide sequence ID" value="NZ_AJYW02000021.1"/>
</dbReference>
<keyword evidence="1" id="KW-0472">Membrane</keyword>
<keyword evidence="1" id="KW-1133">Transmembrane helix</keyword>
<organism evidence="2 3">
    <name type="scientific">Vibrio genomosp. F6 str. FF-238</name>
    <dbReference type="NCBI Taxonomy" id="1191298"/>
    <lineage>
        <taxon>Bacteria</taxon>
        <taxon>Pseudomonadati</taxon>
        <taxon>Pseudomonadota</taxon>
        <taxon>Gammaproteobacteria</taxon>
        <taxon>Vibrionales</taxon>
        <taxon>Vibrionaceae</taxon>
        <taxon>Vibrio</taxon>
    </lineage>
</organism>
<name>A0A1E5D7F9_9VIBR</name>
<keyword evidence="3" id="KW-1185">Reference proteome</keyword>
<evidence type="ECO:0000313" key="2">
    <source>
        <dbReference type="EMBL" id="OEE79574.1"/>
    </source>
</evidence>
<dbReference type="Proteomes" id="UP000094165">
    <property type="component" value="Unassembled WGS sequence"/>
</dbReference>
<protein>
    <submittedName>
        <fullName evidence="2">Pilus assembly protein TadE</fullName>
    </submittedName>
</protein>
<comment type="caution">
    <text evidence="2">The sequence shown here is derived from an EMBL/GenBank/DDBJ whole genome shotgun (WGS) entry which is preliminary data.</text>
</comment>
<accession>A0A1E5D7F9</accession>
<evidence type="ECO:0000256" key="1">
    <source>
        <dbReference type="SAM" id="Phobius"/>
    </source>
</evidence>
<evidence type="ECO:0000313" key="3">
    <source>
        <dbReference type="Proteomes" id="UP000094165"/>
    </source>
</evidence>
<dbReference type="EMBL" id="AJYW02000021">
    <property type="protein sequence ID" value="OEE79574.1"/>
    <property type="molecule type" value="Genomic_DNA"/>
</dbReference>
<sequence length="179" mass="19736">MIKANKGVITVEAALGLPVLLMVLFTWLDLSVLTYSMSFIDHAFTTAVMKNKKLGDSSNSVNVDYQKTLLASLNESGGLLGKAVVDQSSISTNVYYFKNLDTFTECNISHSQLSACADAFGDKAENSINMPIAVYNLTFEYNPLFNYALPKIDIKREIIAVQEYERCRFKLGKGAGCGY</sequence>
<keyword evidence="1" id="KW-0812">Transmembrane</keyword>